<keyword evidence="2" id="KW-0472">Membrane</keyword>
<reference evidence="4" key="1">
    <citation type="submission" date="2020-11" db="EMBL/GenBank/DDBJ databases">
        <authorList>
            <person name="Tran Van P."/>
        </authorList>
    </citation>
    <scope>NUCLEOTIDE SEQUENCE</scope>
</reference>
<dbReference type="Pfam" id="PF02932">
    <property type="entry name" value="Neur_chan_memb"/>
    <property type="match status" value="2"/>
</dbReference>
<evidence type="ECO:0000259" key="3">
    <source>
        <dbReference type="Pfam" id="PF02932"/>
    </source>
</evidence>
<dbReference type="EMBL" id="CAJPIZ010011710">
    <property type="protein sequence ID" value="CAG2113300.1"/>
    <property type="molecule type" value="Genomic_DNA"/>
</dbReference>
<accession>A0A7R9Q5C2</accession>
<feature type="compositionally biased region" description="Low complexity" evidence="1">
    <location>
        <begin position="118"/>
        <end position="127"/>
    </location>
</feature>
<gene>
    <name evidence="4" type="ORF">OSB1V03_LOCUS13271</name>
</gene>
<feature type="transmembrane region" description="Helical" evidence="2">
    <location>
        <begin position="190"/>
        <end position="208"/>
    </location>
</feature>
<dbReference type="InterPro" id="IPR006029">
    <property type="entry name" value="Neurotrans-gated_channel_TM"/>
</dbReference>
<dbReference type="Proteomes" id="UP000759131">
    <property type="component" value="Unassembled WGS sequence"/>
</dbReference>
<feature type="transmembrane region" description="Helical" evidence="2">
    <location>
        <begin position="288"/>
        <end position="308"/>
    </location>
</feature>
<dbReference type="AlphaFoldDB" id="A0A7R9Q5C2"/>
<feature type="region of interest" description="Disordered" evidence="1">
    <location>
        <begin position="118"/>
        <end position="143"/>
    </location>
</feature>
<feature type="compositionally biased region" description="Polar residues" evidence="1">
    <location>
        <begin position="131"/>
        <end position="140"/>
    </location>
</feature>
<dbReference type="OrthoDB" id="5975154at2759"/>
<proteinExistence type="predicted"/>
<dbReference type="SUPFAM" id="SSF90112">
    <property type="entry name" value="Neurotransmitter-gated ion-channel transmembrane pore"/>
    <property type="match status" value="2"/>
</dbReference>
<evidence type="ECO:0000256" key="1">
    <source>
        <dbReference type="SAM" id="MobiDB-lite"/>
    </source>
</evidence>
<dbReference type="InterPro" id="IPR038050">
    <property type="entry name" value="Neuro_actylchol_rec"/>
</dbReference>
<organism evidence="4">
    <name type="scientific">Medioppia subpectinata</name>
    <dbReference type="NCBI Taxonomy" id="1979941"/>
    <lineage>
        <taxon>Eukaryota</taxon>
        <taxon>Metazoa</taxon>
        <taxon>Ecdysozoa</taxon>
        <taxon>Arthropoda</taxon>
        <taxon>Chelicerata</taxon>
        <taxon>Arachnida</taxon>
        <taxon>Acari</taxon>
        <taxon>Acariformes</taxon>
        <taxon>Sarcoptiformes</taxon>
        <taxon>Oribatida</taxon>
        <taxon>Brachypylina</taxon>
        <taxon>Oppioidea</taxon>
        <taxon>Oppiidae</taxon>
        <taxon>Medioppia</taxon>
    </lineage>
</organism>
<dbReference type="GO" id="GO:0016020">
    <property type="term" value="C:membrane"/>
    <property type="evidence" value="ECO:0007669"/>
    <property type="project" value="InterPro"/>
</dbReference>
<feature type="domain" description="Neurotransmitter-gated ion-channel transmembrane" evidence="3">
    <location>
        <begin position="230"/>
        <end position="301"/>
    </location>
</feature>
<evidence type="ECO:0000313" key="5">
    <source>
        <dbReference type="Proteomes" id="UP000759131"/>
    </source>
</evidence>
<keyword evidence="2" id="KW-1133">Transmembrane helix</keyword>
<dbReference type="EMBL" id="OC866285">
    <property type="protein sequence ID" value="CAD7632870.1"/>
    <property type="molecule type" value="Genomic_DNA"/>
</dbReference>
<dbReference type="InterPro" id="IPR036719">
    <property type="entry name" value="Neuro-gated_channel_TM_sf"/>
</dbReference>
<evidence type="ECO:0000313" key="4">
    <source>
        <dbReference type="EMBL" id="CAD7632870.1"/>
    </source>
</evidence>
<keyword evidence="5" id="KW-1185">Reference proteome</keyword>
<evidence type="ECO:0000256" key="2">
    <source>
        <dbReference type="SAM" id="Phobius"/>
    </source>
</evidence>
<sequence length="313" mass="36116">MRAIMLEWLPWILRMERHGIKPPRRIAGSVARMKAINYRPNDSTAKEDKDLEMFAKSRPQMENIWSVEEECKARDATHVQLNRCQTNALTHKTNNHCNHIRDHTIEHNYNRQHFAAADSADQPSAADYPQDSPTAHNNPYSHPLSAKHKKIKEILFEMRFITNRMRRQDDINELIAEWKFAATVLDRLCLIVFSLFTVLSTGLCLYSAPQLMHFAAADSADQPSAADYPQDSPTAHNNPYSHPLSAKHKKIKEILFEMRFITNRMRRQDDINELIAEWKFAATVLDRLCLIVFSLFTVLSTGLCLYSAPQLMV</sequence>
<dbReference type="GO" id="GO:0006811">
    <property type="term" value="P:monoatomic ion transport"/>
    <property type="evidence" value="ECO:0007669"/>
    <property type="project" value="InterPro"/>
</dbReference>
<feature type="domain" description="Neurotransmitter-gated ion-channel transmembrane" evidence="3">
    <location>
        <begin position="2"/>
        <end position="201"/>
    </location>
</feature>
<keyword evidence="2" id="KW-0812">Transmembrane</keyword>
<dbReference type="Gene3D" id="1.20.58.390">
    <property type="entry name" value="Neurotransmitter-gated ion-channel transmembrane domain"/>
    <property type="match status" value="2"/>
</dbReference>
<name>A0A7R9Q5C2_9ACAR</name>
<protein>
    <recommendedName>
        <fullName evidence="3">Neurotransmitter-gated ion-channel transmembrane domain-containing protein</fullName>
    </recommendedName>
</protein>